<dbReference type="Pfam" id="PF00582">
    <property type="entry name" value="Usp"/>
    <property type="match status" value="1"/>
</dbReference>
<dbReference type="InterPro" id="IPR014729">
    <property type="entry name" value="Rossmann-like_a/b/a_fold"/>
</dbReference>
<dbReference type="InterPro" id="IPR006016">
    <property type="entry name" value="UspA"/>
</dbReference>
<dbReference type="Proteomes" id="UP001204621">
    <property type="component" value="Unassembled WGS sequence"/>
</dbReference>
<reference evidence="3 4" key="1">
    <citation type="submission" date="2022-08" db="EMBL/GenBank/DDBJ databases">
        <title>Reclassification of Massilia species as members of the genera Telluria, Duganella, Pseudoduganella, Mokoshia gen. nov. and Zemynaea gen. nov. using orthogonal and non-orthogonal genome-based approaches.</title>
        <authorList>
            <person name="Bowman J.P."/>
        </authorList>
    </citation>
    <scope>NUCLEOTIDE SEQUENCE [LARGE SCALE GENOMIC DNA]</scope>
    <source>
        <strain evidence="3 4">JCM 31606</strain>
    </source>
</reference>
<name>A0ABT2CSD6_9BURK</name>
<proteinExistence type="inferred from homology"/>
<evidence type="ECO:0000259" key="2">
    <source>
        <dbReference type="Pfam" id="PF00582"/>
    </source>
</evidence>
<accession>A0ABT2CSD6</accession>
<sequence>MYKKILVPTDGSELSDEAAAAAINFAKLCHADIVALSVAEPYPLMPAAEGAMVVDTGFEADTLLGMARENADKVAADARAAGLNCTALTVFSVVPHEEIIRTANEQGCDLIFMASHGRRGLSKLLAGSVTQNVLAYSSIPVMVLRPRRDTGKLKTPG</sequence>
<feature type="domain" description="UspA" evidence="2">
    <location>
        <begin position="1"/>
        <end position="145"/>
    </location>
</feature>
<gene>
    <name evidence="3" type="ORF">NX778_02330</name>
</gene>
<dbReference type="RefSeq" id="WP_258810064.1">
    <property type="nucleotide sequence ID" value="NZ_JANUGU010000001.1"/>
</dbReference>
<dbReference type="Gene3D" id="3.40.50.620">
    <property type="entry name" value="HUPs"/>
    <property type="match status" value="1"/>
</dbReference>
<evidence type="ECO:0000313" key="4">
    <source>
        <dbReference type="Proteomes" id="UP001204621"/>
    </source>
</evidence>
<dbReference type="PANTHER" id="PTHR46268">
    <property type="entry name" value="STRESS RESPONSE PROTEIN NHAX"/>
    <property type="match status" value="1"/>
</dbReference>
<protein>
    <submittedName>
        <fullName evidence="3">Universal stress protein</fullName>
    </submittedName>
</protein>
<dbReference type="CDD" id="cd00293">
    <property type="entry name" value="USP-like"/>
    <property type="match status" value="1"/>
</dbReference>
<comment type="similarity">
    <text evidence="1">Belongs to the universal stress protein A family.</text>
</comment>
<evidence type="ECO:0000313" key="3">
    <source>
        <dbReference type="EMBL" id="MCS0656894.1"/>
    </source>
</evidence>
<dbReference type="PANTHER" id="PTHR46268:SF15">
    <property type="entry name" value="UNIVERSAL STRESS PROTEIN HP_0031"/>
    <property type="match status" value="1"/>
</dbReference>
<dbReference type="PRINTS" id="PR01438">
    <property type="entry name" value="UNVRSLSTRESS"/>
</dbReference>
<dbReference type="EMBL" id="JANUGU010000001">
    <property type="protein sequence ID" value="MCS0656894.1"/>
    <property type="molecule type" value="Genomic_DNA"/>
</dbReference>
<organism evidence="3 4">
    <name type="scientific">Massilia terrae</name>
    <dbReference type="NCBI Taxonomy" id="1811224"/>
    <lineage>
        <taxon>Bacteria</taxon>
        <taxon>Pseudomonadati</taxon>
        <taxon>Pseudomonadota</taxon>
        <taxon>Betaproteobacteria</taxon>
        <taxon>Burkholderiales</taxon>
        <taxon>Oxalobacteraceae</taxon>
        <taxon>Telluria group</taxon>
        <taxon>Massilia</taxon>
    </lineage>
</organism>
<keyword evidence="4" id="KW-1185">Reference proteome</keyword>
<dbReference type="SUPFAM" id="SSF52402">
    <property type="entry name" value="Adenine nucleotide alpha hydrolases-like"/>
    <property type="match status" value="1"/>
</dbReference>
<evidence type="ECO:0000256" key="1">
    <source>
        <dbReference type="ARBA" id="ARBA00008791"/>
    </source>
</evidence>
<comment type="caution">
    <text evidence="3">The sequence shown here is derived from an EMBL/GenBank/DDBJ whole genome shotgun (WGS) entry which is preliminary data.</text>
</comment>
<dbReference type="InterPro" id="IPR006015">
    <property type="entry name" value="Universal_stress_UspA"/>
</dbReference>